<name>A0A852RT43_9ACTN</name>
<evidence type="ECO:0000313" key="3">
    <source>
        <dbReference type="Proteomes" id="UP000582231"/>
    </source>
</evidence>
<keyword evidence="1" id="KW-0812">Transmembrane</keyword>
<feature type="transmembrane region" description="Helical" evidence="1">
    <location>
        <begin position="48"/>
        <end position="70"/>
    </location>
</feature>
<evidence type="ECO:0000313" key="2">
    <source>
        <dbReference type="EMBL" id="NYD31084.1"/>
    </source>
</evidence>
<protein>
    <submittedName>
        <fullName evidence="2">Uncharacterized protein</fullName>
    </submittedName>
</protein>
<organism evidence="2 3">
    <name type="scientific">Nocardioides kongjuensis</name>
    <dbReference type="NCBI Taxonomy" id="349522"/>
    <lineage>
        <taxon>Bacteria</taxon>
        <taxon>Bacillati</taxon>
        <taxon>Actinomycetota</taxon>
        <taxon>Actinomycetes</taxon>
        <taxon>Propionibacteriales</taxon>
        <taxon>Nocardioidaceae</taxon>
        <taxon>Nocardioides</taxon>
    </lineage>
</organism>
<dbReference type="EMBL" id="JACCBF010000001">
    <property type="protein sequence ID" value="NYD31084.1"/>
    <property type="molecule type" value="Genomic_DNA"/>
</dbReference>
<dbReference type="AlphaFoldDB" id="A0A852RT43"/>
<evidence type="ECO:0000256" key="1">
    <source>
        <dbReference type="SAM" id="Phobius"/>
    </source>
</evidence>
<feature type="transmembrane region" description="Helical" evidence="1">
    <location>
        <begin position="117"/>
        <end position="138"/>
    </location>
</feature>
<keyword evidence="3" id="KW-1185">Reference proteome</keyword>
<keyword evidence="1" id="KW-1133">Transmembrane helix</keyword>
<accession>A0A852RT43</accession>
<dbReference type="RefSeq" id="WP_179727247.1">
    <property type="nucleotide sequence ID" value="NZ_BAABEF010000001.1"/>
</dbReference>
<dbReference type="Proteomes" id="UP000582231">
    <property type="component" value="Unassembled WGS sequence"/>
</dbReference>
<sequence>MTTSALAPVRRTTVRAQVADLAPAVVAGSAVTCLLLHLALLAAGGRELWAMSLPMLALSLLCVGCVPAVWRHRAAARSALAMMAGSGVGMVLVHLGLEHTHDGATAHVALSEVVDLLMHGAVTLAASQVVLAALALICGRHHPRHT</sequence>
<feature type="transmembrane region" description="Helical" evidence="1">
    <location>
        <begin position="79"/>
        <end position="97"/>
    </location>
</feature>
<reference evidence="2 3" key="1">
    <citation type="submission" date="2020-07" db="EMBL/GenBank/DDBJ databases">
        <title>Sequencing the genomes of 1000 actinobacteria strains.</title>
        <authorList>
            <person name="Klenk H.-P."/>
        </authorList>
    </citation>
    <scope>NUCLEOTIDE SEQUENCE [LARGE SCALE GENOMIC DNA]</scope>
    <source>
        <strain evidence="2 3">DSM 19082</strain>
    </source>
</reference>
<gene>
    <name evidence="2" type="ORF">BJ958_002630</name>
</gene>
<feature type="transmembrane region" description="Helical" evidence="1">
    <location>
        <begin position="21"/>
        <end position="42"/>
    </location>
</feature>
<proteinExistence type="predicted"/>
<keyword evidence="1" id="KW-0472">Membrane</keyword>
<comment type="caution">
    <text evidence="2">The sequence shown here is derived from an EMBL/GenBank/DDBJ whole genome shotgun (WGS) entry which is preliminary data.</text>
</comment>